<name>A0A3S9UZ57_9BACL</name>
<dbReference type="RefSeq" id="WP_126999407.1">
    <property type="nucleotide sequence ID" value="NZ_CP034346.1"/>
</dbReference>
<dbReference type="Proteomes" id="UP000270678">
    <property type="component" value="Chromosome"/>
</dbReference>
<protein>
    <submittedName>
        <fullName evidence="1">Uncharacterized protein</fullName>
    </submittedName>
</protein>
<dbReference type="AlphaFoldDB" id="A0A3S9UZ57"/>
<proteinExistence type="predicted"/>
<dbReference type="KEGG" id="plut:EI981_14895"/>
<dbReference type="Gene3D" id="3.40.630.30">
    <property type="match status" value="1"/>
</dbReference>
<sequence length="106" mass="12336">MKDLDFDQIYAIMKASFPANEFRTYRGQKPLILEVELPDTSLSQRRIKFYERLGFYINPYDYVQPALSGQAAIPLKMMSYPEPLTPKQFANVKSVLYSKVYKVAGW</sequence>
<reference evidence="2" key="1">
    <citation type="submission" date="2018-12" db="EMBL/GenBank/DDBJ databases">
        <title>Complete genome sequence of Paenibacillus sp. MBLB1234.</title>
        <authorList>
            <person name="Nam Y.-D."/>
            <person name="Kang J."/>
            <person name="Chung W.-H."/>
            <person name="Park Y.S."/>
        </authorList>
    </citation>
    <scope>NUCLEOTIDE SEQUENCE [LARGE SCALE GENOMIC DNA]</scope>
    <source>
        <strain evidence="2">MBLB1234</strain>
    </source>
</reference>
<evidence type="ECO:0000313" key="2">
    <source>
        <dbReference type="Proteomes" id="UP000270678"/>
    </source>
</evidence>
<organism evidence="1 2">
    <name type="scientific">Paenibacillus lutimineralis</name>
    <dbReference type="NCBI Taxonomy" id="2707005"/>
    <lineage>
        <taxon>Bacteria</taxon>
        <taxon>Bacillati</taxon>
        <taxon>Bacillota</taxon>
        <taxon>Bacilli</taxon>
        <taxon>Bacillales</taxon>
        <taxon>Paenibacillaceae</taxon>
        <taxon>Paenibacillus</taxon>
    </lineage>
</organism>
<gene>
    <name evidence="1" type="ORF">EI981_14895</name>
</gene>
<accession>A0A3S9UZ57</accession>
<evidence type="ECO:0000313" key="1">
    <source>
        <dbReference type="EMBL" id="AZS15605.1"/>
    </source>
</evidence>
<keyword evidence="2" id="KW-1185">Reference proteome</keyword>
<dbReference type="OrthoDB" id="9127144at2"/>
<dbReference type="EMBL" id="CP034346">
    <property type="protein sequence ID" value="AZS15605.1"/>
    <property type="molecule type" value="Genomic_DNA"/>
</dbReference>